<evidence type="ECO:0000313" key="9">
    <source>
        <dbReference type="EMBL" id="SEW07077.1"/>
    </source>
</evidence>
<dbReference type="STRING" id="355548.SAMN04487945_1260"/>
<dbReference type="SUPFAM" id="SSF55811">
    <property type="entry name" value="Nudix"/>
    <property type="match status" value="1"/>
</dbReference>
<dbReference type="GO" id="GO:0010945">
    <property type="term" value="F:coenzyme A diphosphatase activity"/>
    <property type="evidence" value="ECO:0007669"/>
    <property type="project" value="InterPro"/>
</dbReference>
<dbReference type="PANTHER" id="PTHR12992:SF11">
    <property type="entry name" value="MITOCHONDRIAL COENZYME A DIPHOSPHATASE NUDT8"/>
    <property type="match status" value="1"/>
</dbReference>
<dbReference type="Pfam" id="PF00293">
    <property type="entry name" value="NUDIX"/>
    <property type="match status" value="1"/>
</dbReference>
<dbReference type="PROSITE" id="PS51462">
    <property type="entry name" value="NUDIX"/>
    <property type="match status" value="1"/>
</dbReference>
<proteinExistence type="predicted"/>
<keyword evidence="6" id="KW-0464">Manganese</keyword>
<evidence type="ECO:0000256" key="2">
    <source>
        <dbReference type="ARBA" id="ARBA00001946"/>
    </source>
</evidence>
<dbReference type="EMBL" id="FOJA01000001">
    <property type="protein sequence ID" value="SEW07077.1"/>
    <property type="molecule type" value="Genomic_DNA"/>
</dbReference>
<dbReference type="GO" id="GO:0046872">
    <property type="term" value="F:metal ion binding"/>
    <property type="evidence" value="ECO:0007669"/>
    <property type="project" value="UniProtKB-KW"/>
</dbReference>
<dbReference type="Proteomes" id="UP000198518">
    <property type="component" value="Unassembled WGS sequence"/>
</dbReference>
<sequence>MDLSGVAAHPPVRVRDQDRDAAVLVPVVDGASDEDGRFAVGDSDAEPALVFTKRADHLGEHPGQMSFPGGGREPSDADLRETAAREADEEIGLRRDEVSFVGQLDDIATITDYAVTPFVGRVPDREYDPDEREVDEVVVLPVSGLTDPENYELEKRIHPTYGEALVHFFHVDGYTVWGATGRILVQFLDLALDWTPPDRDPEVVEMDPDLGE</sequence>
<comment type="cofactor">
    <cofactor evidence="1">
        <name>Mn(2+)</name>
        <dbReference type="ChEBI" id="CHEBI:29035"/>
    </cofactor>
</comment>
<evidence type="ECO:0000259" key="8">
    <source>
        <dbReference type="PROSITE" id="PS51462"/>
    </source>
</evidence>
<dbReference type="InterPro" id="IPR015797">
    <property type="entry name" value="NUDIX_hydrolase-like_dom_sf"/>
</dbReference>
<keyword evidence="5" id="KW-0460">Magnesium</keyword>
<comment type="cofactor">
    <cofactor evidence="2">
        <name>Mg(2+)</name>
        <dbReference type="ChEBI" id="CHEBI:18420"/>
    </cofactor>
</comment>
<keyword evidence="10" id="KW-1185">Reference proteome</keyword>
<dbReference type="CDD" id="cd03426">
    <property type="entry name" value="NUDIX_CoAse_Nudt7"/>
    <property type="match status" value="1"/>
</dbReference>
<dbReference type="InterPro" id="IPR000086">
    <property type="entry name" value="NUDIX_hydrolase_dom"/>
</dbReference>
<feature type="region of interest" description="Disordered" evidence="7">
    <location>
        <begin position="58"/>
        <end position="77"/>
    </location>
</feature>
<evidence type="ECO:0000256" key="5">
    <source>
        <dbReference type="ARBA" id="ARBA00022842"/>
    </source>
</evidence>
<organism evidence="9 10">
    <name type="scientific">Halobacterium jilantaiense</name>
    <dbReference type="NCBI Taxonomy" id="355548"/>
    <lineage>
        <taxon>Archaea</taxon>
        <taxon>Methanobacteriati</taxon>
        <taxon>Methanobacteriota</taxon>
        <taxon>Stenosarchaea group</taxon>
        <taxon>Halobacteria</taxon>
        <taxon>Halobacteriales</taxon>
        <taxon>Halobacteriaceae</taxon>
        <taxon>Halobacterium</taxon>
    </lineage>
</organism>
<dbReference type="InterPro" id="IPR045121">
    <property type="entry name" value="CoAse"/>
</dbReference>
<evidence type="ECO:0000256" key="4">
    <source>
        <dbReference type="ARBA" id="ARBA00022801"/>
    </source>
</evidence>
<protein>
    <submittedName>
        <fullName evidence="9">NUDIX domain-containing protein</fullName>
    </submittedName>
</protein>
<evidence type="ECO:0000256" key="3">
    <source>
        <dbReference type="ARBA" id="ARBA00022723"/>
    </source>
</evidence>
<dbReference type="OrthoDB" id="51434at2157"/>
<evidence type="ECO:0000256" key="6">
    <source>
        <dbReference type="ARBA" id="ARBA00023211"/>
    </source>
</evidence>
<keyword evidence="3" id="KW-0479">Metal-binding</keyword>
<keyword evidence="4" id="KW-0378">Hydrolase</keyword>
<dbReference type="Gene3D" id="3.90.79.10">
    <property type="entry name" value="Nucleoside Triphosphate Pyrophosphohydrolase"/>
    <property type="match status" value="1"/>
</dbReference>
<evidence type="ECO:0000256" key="1">
    <source>
        <dbReference type="ARBA" id="ARBA00001936"/>
    </source>
</evidence>
<dbReference type="RefSeq" id="WP_089668503.1">
    <property type="nucleotide sequence ID" value="NZ_FOJA01000001.1"/>
</dbReference>
<dbReference type="AlphaFoldDB" id="A0A1I0P0S7"/>
<accession>A0A1I0P0S7</accession>
<reference evidence="9 10" key="1">
    <citation type="submission" date="2016-10" db="EMBL/GenBank/DDBJ databases">
        <authorList>
            <person name="de Groot N.N."/>
        </authorList>
    </citation>
    <scope>NUCLEOTIDE SEQUENCE [LARGE SCALE GENOMIC DNA]</scope>
    <source>
        <strain evidence="9 10">CGMCC 1.5337</strain>
    </source>
</reference>
<evidence type="ECO:0000313" key="10">
    <source>
        <dbReference type="Proteomes" id="UP000198518"/>
    </source>
</evidence>
<name>A0A1I0P0S7_9EURY</name>
<dbReference type="PANTHER" id="PTHR12992">
    <property type="entry name" value="NUDIX HYDROLASE"/>
    <property type="match status" value="1"/>
</dbReference>
<evidence type="ECO:0000256" key="7">
    <source>
        <dbReference type="SAM" id="MobiDB-lite"/>
    </source>
</evidence>
<feature type="domain" description="Nudix hydrolase" evidence="8">
    <location>
        <begin position="18"/>
        <end position="166"/>
    </location>
</feature>
<gene>
    <name evidence="9" type="ORF">SAMN04487945_1260</name>
</gene>